<keyword evidence="2" id="KW-1185">Reference proteome</keyword>
<evidence type="ECO:0000313" key="1">
    <source>
        <dbReference type="EMBL" id="KAK6141590.1"/>
    </source>
</evidence>
<comment type="caution">
    <text evidence="1">The sequence shown here is derived from an EMBL/GenBank/DDBJ whole genome shotgun (WGS) entry which is preliminary data.</text>
</comment>
<proteinExistence type="predicted"/>
<gene>
    <name evidence="1" type="ORF">DH2020_024658</name>
</gene>
<dbReference type="Proteomes" id="UP001318860">
    <property type="component" value="Unassembled WGS sequence"/>
</dbReference>
<evidence type="ECO:0000313" key="2">
    <source>
        <dbReference type="Proteomes" id="UP001318860"/>
    </source>
</evidence>
<dbReference type="EMBL" id="JABTTQ020000106">
    <property type="protein sequence ID" value="KAK6141590.1"/>
    <property type="molecule type" value="Genomic_DNA"/>
</dbReference>
<name>A0ABR0W2N4_REHGL</name>
<organism evidence="1 2">
    <name type="scientific">Rehmannia glutinosa</name>
    <name type="common">Chinese foxglove</name>
    <dbReference type="NCBI Taxonomy" id="99300"/>
    <lineage>
        <taxon>Eukaryota</taxon>
        <taxon>Viridiplantae</taxon>
        <taxon>Streptophyta</taxon>
        <taxon>Embryophyta</taxon>
        <taxon>Tracheophyta</taxon>
        <taxon>Spermatophyta</taxon>
        <taxon>Magnoliopsida</taxon>
        <taxon>eudicotyledons</taxon>
        <taxon>Gunneridae</taxon>
        <taxon>Pentapetalae</taxon>
        <taxon>asterids</taxon>
        <taxon>lamiids</taxon>
        <taxon>Lamiales</taxon>
        <taxon>Orobanchaceae</taxon>
        <taxon>Rehmannieae</taxon>
        <taxon>Rehmannia</taxon>
    </lineage>
</organism>
<reference evidence="1 2" key="1">
    <citation type="journal article" date="2021" name="Comput. Struct. Biotechnol. J.">
        <title>De novo genome assembly of the potent medicinal plant Rehmannia glutinosa using nanopore technology.</title>
        <authorList>
            <person name="Ma L."/>
            <person name="Dong C."/>
            <person name="Song C."/>
            <person name="Wang X."/>
            <person name="Zheng X."/>
            <person name="Niu Y."/>
            <person name="Chen S."/>
            <person name="Feng W."/>
        </authorList>
    </citation>
    <scope>NUCLEOTIDE SEQUENCE [LARGE SCALE GENOMIC DNA]</scope>
    <source>
        <strain evidence="1">DH-2019</strain>
    </source>
</reference>
<sequence>MATWVEDKKKIRLKTKSAMVLLKLDLTRISSFVELKIGSGRNSANMVDTVGERHDIPGDGRKETPLTDISNLIRQELTKLLGNKPQPGSGDMNLNHAHFADSAGIMLQHTTDYALTSIECIDAGSWILDSGASRHMCAYSNQMSDIIDLDKPLSVLLPDGTTTSVTKSGVQKSTFS</sequence>
<protein>
    <submittedName>
        <fullName evidence="1">Uncharacterized protein</fullName>
    </submittedName>
</protein>
<accession>A0ABR0W2N4</accession>